<proteinExistence type="predicted"/>
<feature type="region of interest" description="Disordered" evidence="1">
    <location>
        <begin position="74"/>
        <end position="136"/>
    </location>
</feature>
<organism evidence="2 3">
    <name type="scientific">Hymenobacter busanensis</name>
    <dbReference type="NCBI Taxonomy" id="2607656"/>
    <lineage>
        <taxon>Bacteria</taxon>
        <taxon>Pseudomonadati</taxon>
        <taxon>Bacteroidota</taxon>
        <taxon>Cytophagia</taxon>
        <taxon>Cytophagales</taxon>
        <taxon>Hymenobacteraceae</taxon>
        <taxon>Hymenobacter</taxon>
    </lineage>
</organism>
<reference evidence="2 3" key="1">
    <citation type="submission" date="2019-09" db="EMBL/GenBank/DDBJ databases">
        <title>Genome sequence of Hymenobacter sp. M3.</title>
        <authorList>
            <person name="Srinivasan S."/>
        </authorList>
    </citation>
    <scope>NUCLEOTIDE SEQUENCE [LARGE SCALE GENOMIC DNA]</scope>
    <source>
        <strain evidence="2 3">M3</strain>
    </source>
</reference>
<gene>
    <name evidence="2" type="ORF">F0P96_09755</name>
</gene>
<evidence type="ECO:0000256" key="1">
    <source>
        <dbReference type="SAM" id="MobiDB-lite"/>
    </source>
</evidence>
<keyword evidence="3" id="KW-1185">Reference proteome</keyword>
<evidence type="ECO:0000313" key="3">
    <source>
        <dbReference type="Proteomes" id="UP000326380"/>
    </source>
</evidence>
<dbReference type="RefSeq" id="WP_151078673.1">
    <property type="nucleotide sequence ID" value="NZ_CP047647.1"/>
</dbReference>
<dbReference type="EMBL" id="VTWU01000003">
    <property type="protein sequence ID" value="KAA9333253.1"/>
    <property type="molecule type" value="Genomic_DNA"/>
</dbReference>
<feature type="compositionally biased region" description="Basic residues" evidence="1">
    <location>
        <begin position="110"/>
        <end position="119"/>
    </location>
</feature>
<protein>
    <submittedName>
        <fullName evidence="2">Uncharacterized protein</fullName>
    </submittedName>
</protein>
<evidence type="ECO:0000313" key="2">
    <source>
        <dbReference type="EMBL" id="KAA9333253.1"/>
    </source>
</evidence>
<comment type="caution">
    <text evidence="2">The sequence shown here is derived from an EMBL/GenBank/DDBJ whole genome shotgun (WGS) entry which is preliminary data.</text>
</comment>
<dbReference type="Proteomes" id="UP000326380">
    <property type="component" value="Unassembled WGS sequence"/>
</dbReference>
<accession>A0A7L5A2Q4</accession>
<dbReference type="AlphaFoldDB" id="A0A7L5A2Q4"/>
<sequence length="136" mass="14943">MGKKNKKHSKKHDTLSGDLFDATALSIKKYRKVTDEIAKLSPLQKLAGGAALLTVGYFYLKNLRDDDWQHSPLAGLLPLPAWLPPRPRRPRAQPAPDAEEPAEATAPVRIPHKRAKPHKNAGSFGKKPAASPDDDQ</sequence>
<name>A0A7L5A2Q4_9BACT</name>